<name>A0A420DCK8_9FLAO</name>
<accession>A0A420DCK8</accession>
<protein>
    <submittedName>
        <fullName evidence="2">Uncharacterized protein</fullName>
    </submittedName>
</protein>
<dbReference type="Proteomes" id="UP000658202">
    <property type="component" value="Unassembled WGS sequence"/>
</dbReference>
<dbReference type="OrthoDB" id="714297at2"/>
<sequence>MKTIVKFLLLIIIIINTSCNFSKNQSDKSSKEQGDNVKSGKPFFDFDAVDYYSNDIDENIAMNLLNLQNNSELDKLKYDLIVGETPENINNNNFTDDIIKVGFKKSEIESKDFQSITQLFSESTERDGLYFTCIPIFRDILVFKKNKRIIGAAKICFGCNRNQIIGTKANTNNFGQGKDYEMLSLILNKYKNIN</sequence>
<evidence type="ECO:0000313" key="3">
    <source>
        <dbReference type="Proteomes" id="UP000285906"/>
    </source>
</evidence>
<reference evidence="4" key="3">
    <citation type="journal article" date="2019" name="Int. J. Syst. Evol. Microbiol.">
        <title>The Global Catalogue of Microorganisms (GCM) 10K type strain sequencing project: providing services to taxonomists for standard genome sequencing and annotation.</title>
        <authorList>
            <consortium name="The Broad Institute Genomics Platform"/>
            <consortium name="The Broad Institute Genome Sequencing Center for Infectious Disease"/>
            <person name="Wu L."/>
            <person name="Ma J."/>
        </authorList>
    </citation>
    <scope>NUCLEOTIDE SEQUENCE [LARGE SCALE GENOMIC DNA]</scope>
    <source>
        <strain evidence="4">CCM 8490</strain>
    </source>
</reference>
<reference evidence="1" key="4">
    <citation type="submission" date="2024-05" db="EMBL/GenBank/DDBJ databases">
        <authorList>
            <person name="Sun Q."/>
            <person name="Sedlacek I."/>
        </authorList>
    </citation>
    <scope>NUCLEOTIDE SEQUENCE</scope>
    <source>
        <strain evidence="1">CCM 8490</strain>
    </source>
</reference>
<evidence type="ECO:0000313" key="2">
    <source>
        <dbReference type="EMBL" id="RKE89638.1"/>
    </source>
</evidence>
<reference evidence="2 3" key="2">
    <citation type="submission" date="2018-09" db="EMBL/GenBank/DDBJ databases">
        <title>Genomic Encyclopedia of Archaeal and Bacterial Type Strains, Phase II (KMG-II): from individual species to whole genera.</title>
        <authorList>
            <person name="Goeker M."/>
        </authorList>
    </citation>
    <scope>NUCLEOTIDE SEQUENCE [LARGE SCALE GENOMIC DNA]</scope>
    <source>
        <strain evidence="2 3">DSM 27620</strain>
    </source>
</reference>
<comment type="caution">
    <text evidence="2">The sequence shown here is derived from an EMBL/GenBank/DDBJ whole genome shotgun (WGS) entry which is preliminary data.</text>
</comment>
<reference evidence="1" key="1">
    <citation type="journal article" date="2014" name="Int. J. Syst. Evol. Microbiol.">
        <title>Complete genome of a new Firmicutes species belonging to the dominant human colonic microbiota ('Ruminococcus bicirculans') reveals two chromosomes and a selective capacity to utilize plant glucans.</title>
        <authorList>
            <consortium name="NISC Comparative Sequencing Program"/>
            <person name="Wegmann U."/>
            <person name="Louis P."/>
            <person name="Goesmann A."/>
            <person name="Henrissat B."/>
            <person name="Duncan S.H."/>
            <person name="Flint H.J."/>
        </authorList>
    </citation>
    <scope>NUCLEOTIDE SEQUENCE</scope>
    <source>
        <strain evidence="1">CCM 8490</strain>
    </source>
</reference>
<evidence type="ECO:0000313" key="1">
    <source>
        <dbReference type="EMBL" id="GGG44148.1"/>
    </source>
</evidence>
<dbReference type="EMBL" id="RAQH01000001">
    <property type="protein sequence ID" value="RKE89638.1"/>
    <property type="molecule type" value="Genomic_DNA"/>
</dbReference>
<gene>
    <name evidence="2" type="ORF">BXY58_0208</name>
    <name evidence="1" type="ORF">GCM10007332_01960</name>
</gene>
<dbReference type="EMBL" id="BMCW01000001">
    <property type="protein sequence ID" value="GGG44148.1"/>
    <property type="molecule type" value="Genomic_DNA"/>
</dbReference>
<keyword evidence="4" id="KW-1185">Reference proteome</keyword>
<evidence type="ECO:0000313" key="4">
    <source>
        <dbReference type="Proteomes" id="UP000658202"/>
    </source>
</evidence>
<dbReference type="RefSeq" id="WP_120211942.1">
    <property type="nucleotide sequence ID" value="NZ_BMCW01000001.1"/>
</dbReference>
<dbReference type="AlphaFoldDB" id="A0A420DCK8"/>
<organism evidence="2 3">
    <name type="scientific">Epilithonimonas arachidiradicis</name>
    <dbReference type="NCBI Taxonomy" id="1617282"/>
    <lineage>
        <taxon>Bacteria</taxon>
        <taxon>Pseudomonadati</taxon>
        <taxon>Bacteroidota</taxon>
        <taxon>Flavobacteriia</taxon>
        <taxon>Flavobacteriales</taxon>
        <taxon>Weeksellaceae</taxon>
        <taxon>Chryseobacterium group</taxon>
        <taxon>Epilithonimonas</taxon>
    </lineage>
</organism>
<proteinExistence type="predicted"/>
<dbReference type="Proteomes" id="UP000285906">
    <property type="component" value="Unassembled WGS sequence"/>
</dbReference>